<keyword evidence="4 7" id="KW-0812">Transmembrane</keyword>
<feature type="transmembrane region" description="Helical" evidence="7">
    <location>
        <begin position="135"/>
        <end position="155"/>
    </location>
</feature>
<feature type="transmembrane region" description="Helical" evidence="7">
    <location>
        <begin position="240"/>
        <end position="261"/>
    </location>
</feature>
<dbReference type="InterPro" id="IPR050366">
    <property type="entry name" value="BP-dependent_transpt_permease"/>
</dbReference>
<dbReference type="CDD" id="cd06261">
    <property type="entry name" value="TM_PBP2"/>
    <property type="match status" value="1"/>
</dbReference>
<keyword evidence="10" id="KW-1185">Reference proteome</keyword>
<evidence type="ECO:0000256" key="2">
    <source>
        <dbReference type="ARBA" id="ARBA00022448"/>
    </source>
</evidence>
<evidence type="ECO:0000259" key="8">
    <source>
        <dbReference type="PROSITE" id="PS50928"/>
    </source>
</evidence>
<proteinExistence type="inferred from homology"/>
<feature type="transmembrane region" description="Helical" evidence="7">
    <location>
        <begin position="12"/>
        <end position="30"/>
    </location>
</feature>
<dbReference type="InterPro" id="IPR025966">
    <property type="entry name" value="OppC_N"/>
</dbReference>
<evidence type="ECO:0000256" key="5">
    <source>
        <dbReference type="ARBA" id="ARBA00022989"/>
    </source>
</evidence>
<gene>
    <name evidence="9" type="ORF">GCM10009547_43480</name>
</gene>
<keyword evidence="2 7" id="KW-0813">Transport</keyword>
<dbReference type="Proteomes" id="UP001500957">
    <property type="component" value="Unassembled WGS sequence"/>
</dbReference>
<evidence type="ECO:0000256" key="6">
    <source>
        <dbReference type="ARBA" id="ARBA00023136"/>
    </source>
</evidence>
<reference evidence="9 10" key="1">
    <citation type="journal article" date="2019" name="Int. J. Syst. Evol. Microbiol.">
        <title>The Global Catalogue of Microorganisms (GCM) 10K type strain sequencing project: providing services to taxonomists for standard genome sequencing and annotation.</title>
        <authorList>
            <consortium name="The Broad Institute Genomics Platform"/>
            <consortium name="The Broad Institute Genome Sequencing Center for Infectious Disease"/>
            <person name="Wu L."/>
            <person name="Ma J."/>
        </authorList>
    </citation>
    <scope>NUCLEOTIDE SEQUENCE [LARGE SCALE GENOMIC DNA]</scope>
    <source>
        <strain evidence="9 10">JCM 10671</strain>
    </source>
</reference>
<name>A0ABN1H9S6_9ACTN</name>
<dbReference type="Pfam" id="PF12911">
    <property type="entry name" value="OppC_N"/>
    <property type="match status" value="1"/>
</dbReference>
<protein>
    <submittedName>
        <fullName evidence="9">ABC transporter permease</fullName>
    </submittedName>
</protein>
<keyword evidence="6 7" id="KW-0472">Membrane</keyword>
<feature type="transmembrane region" description="Helical" evidence="7">
    <location>
        <begin position="176"/>
        <end position="198"/>
    </location>
</feature>
<evidence type="ECO:0000313" key="9">
    <source>
        <dbReference type="EMBL" id="GAA0634703.1"/>
    </source>
</evidence>
<dbReference type="PANTHER" id="PTHR43386">
    <property type="entry name" value="OLIGOPEPTIDE TRANSPORT SYSTEM PERMEASE PROTEIN APPC"/>
    <property type="match status" value="1"/>
</dbReference>
<dbReference type="PANTHER" id="PTHR43386:SF1">
    <property type="entry name" value="D,D-DIPEPTIDE TRANSPORT SYSTEM PERMEASE PROTEIN DDPC-RELATED"/>
    <property type="match status" value="1"/>
</dbReference>
<dbReference type="SUPFAM" id="SSF161098">
    <property type="entry name" value="MetI-like"/>
    <property type="match status" value="1"/>
</dbReference>
<comment type="caution">
    <text evidence="9">The sequence shown here is derived from an EMBL/GenBank/DDBJ whole genome shotgun (WGS) entry which is preliminary data.</text>
</comment>
<comment type="subcellular location">
    <subcellularLocation>
        <location evidence="1 7">Cell membrane</location>
        <topology evidence="1 7">Multi-pass membrane protein</topology>
    </subcellularLocation>
</comment>
<evidence type="ECO:0000256" key="1">
    <source>
        <dbReference type="ARBA" id="ARBA00004651"/>
    </source>
</evidence>
<dbReference type="RefSeq" id="WP_344608748.1">
    <property type="nucleotide sequence ID" value="NZ_BAAAHE010000047.1"/>
</dbReference>
<evidence type="ECO:0000256" key="4">
    <source>
        <dbReference type="ARBA" id="ARBA00022692"/>
    </source>
</evidence>
<dbReference type="EMBL" id="BAAAHE010000047">
    <property type="protein sequence ID" value="GAA0634703.1"/>
    <property type="molecule type" value="Genomic_DNA"/>
</dbReference>
<keyword evidence="3" id="KW-1003">Cell membrane</keyword>
<organism evidence="9 10">
    <name type="scientific">Sporichthya brevicatena</name>
    <dbReference type="NCBI Taxonomy" id="171442"/>
    <lineage>
        <taxon>Bacteria</taxon>
        <taxon>Bacillati</taxon>
        <taxon>Actinomycetota</taxon>
        <taxon>Actinomycetes</taxon>
        <taxon>Sporichthyales</taxon>
        <taxon>Sporichthyaceae</taxon>
        <taxon>Sporichthya</taxon>
    </lineage>
</organism>
<accession>A0ABN1H9S6</accession>
<dbReference type="InterPro" id="IPR000515">
    <property type="entry name" value="MetI-like"/>
</dbReference>
<dbReference type="Pfam" id="PF00528">
    <property type="entry name" value="BPD_transp_1"/>
    <property type="match status" value="1"/>
</dbReference>
<comment type="similarity">
    <text evidence="7">Belongs to the binding-protein-dependent transport system permease family.</text>
</comment>
<evidence type="ECO:0000256" key="3">
    <source>
        <dbReference type="ARBA" id="ARBA00022475"/>
    </source>
</evidence>
<evidence type="ECO:0000313" key="10">
    <source>
        <dbReference type="Proteomes" id="UP001500957"/>
    </source>
</evidence>
<keyword evidence="5 7" id="KW-1133">Transmembrane helix</keyword>
<evidence type="ECO:0000256" key="7">
    <source>
        <dbReference type="RuleBase" id="RU363032"/>
    </source>
</evidence>
<feature type="domain" description="ABC transmembrane type-1" evidence="8">
    <location>
        <begin position="69"/>
        <end position="258"/>
    </location>
</feature>
<dbReference type="InterPro" id="IPR035906">
    <property type="entry name" value="MetI-like_sf"/>
</dbReference>
<sequence>MSALFGHRGARVGLVLAGLLALLALLGPFLTSDPDAPDYRNQLAGPSWEHWLGTDRAGRDLLARTVAGAQTSLGAALLVTVIATAIGLVVGILAATGGRAVDAVLTRVTDVLLGLPGTVLTLAIVGVLGPGFLNLVLAMSVTGWAGLAKLARAYAGGARARPDVLAARMAGATPTRIALGHVLPGTAALVAVAATLRIGHTVMELAALSFLGLGAQPPTAEWGNMLAESRETLAAAQWQVLGPGVGLVLTVLAATLIADALRDAVDPGNRT</sequence>
<feature type="transmembrane region" description="Helical" evidence="7">
    <location>
        <begin position="73"/>
        <end position="96"/>
    </location>
</feature>
<feature type="transmembrane region" description="Helical" evidence="7">
    <location>
        <begin position="108"/>
        <end position="129"/>
    </location>
</feature>
<dbReference type="PROSITE" id="PS50928">
    <property type="entry name" value="ABC_TM1"/>
    <property type="match status" value="1"/>
</dbReference>
<dbReference type="Gene3D" id="1.10.3720.10">
    <property type="entry name" value="MetI-like"/>
    <property type="match status" value="1"/>
</dbReference>